<organism evidence="2 3">
    <name type="scientific">Cochliobolus sativus (strain ND90Pr / ATCC 201652)</name>
    <name type="common">Common root rot and spot blotch fungus</name>
    <name type="synonym">Bipolaris sorokiniana</name>
    <dbReference type="NCBI Taxonomy" id="665912"/>
    <lineage>
        <taxon>Eukaryota</taxon>
        <taxon>Fungi</taxon>
        <taxon>Dikarya</taxon>
        <taxon>Ascomycota</taxon>
        <taxon>Pezizomycotina</taxon>
        <taxon>Dothideomycetes</taxon>
        <taxon>Pleosporomycetidae</taxon>
        <taxon>Pleosporales</taxon>
        <taxon>Pleosporineae</taxon>
        <taxon>Pleosporaceae</taxon>
        <taxon>Bipolaris</taxon>
    </lineage>
</organism>
<dbReference type="KEGG" id="bsc:COCSADRAFT_289448"/>
<protein>
    <submittedName>
        <fullName evidence="2">Uncharacterized protein</fullName>
    </submittedName>
</protein>
<dbReference type="Proteomes" id="UP000016934">
    <property type="component" value="Unassembled WGS sequence"/>
</dbReference>
<name>M2TDY9_COCSN</name>
<accession>M2TDY9</accession>
<keyword evidence="1" id="KW-0472">Membrane</keyword>
<dbReference type="AlphaFoldDB" id="M2TDY9"/>
<feature type="transmembrane region" description="Helical" evidence="1">
    <location>
        <begin position="38"/>
        <end position="61"/>
    </location>
</feature>
<gene>
    <name evidence="2" type="ORF">COCSADRAFT_289448</name>
</gene>
<keyword evidence="1" id="KW-1133">Transmembrane helix</keyword>
<reference evidence="3" key="2">
    <citation type="journal article" date="2013" name="PLoS Genet.">
        <title>Comparative genome structure, secondary metabolite, and effector coding capacity across Cochliobolus pathogens.</title>
        <authorList>
            <person name="Condon B.J."/>
            <person name="Leng Y."/>
            <person name="Wu D."/>
            <person name="Bushley K.E."/>
            <person name="Ohm R.A."/>
            <person name="Otillar R."/>
            <person name="Martin J."/>
            <person name="Schackwitz W."/>
            <person name="Grimwood J."/>
            <person name="MohdZainudin N."/>
            <person name="Xue C."/>
            <person name="Wang R."/>
            <person name="Manning V.A."/>
            <person name="Dhillon B."/>
            <person name="Tu Z.J."/>
            <person name="Steffenson B.J."/>
            <person name="Salamov A."/>
            <person name="Sun H."/>
            <person name="Lowry S."/>
            <person name="LaButti K."/>
            <person name="Han J."/>
            <person name="Copeland A."/>
            <person name="Lindquist E."/>
            <person name="Barry K."/>
            <person name="Schmutz J."/>
            <person name="Baker S.E."/>
            <person name="Ciuffetti L.M."/>
            <person name="Grigoriev I.V."/>
            <person name="Zhong S."/>
            <person name="Turgeon B.G."/>
        </authorList>
    </citation>
    <scope>NUCLEOTIDE SEQUENCE [LARGE SCALE GENOMIC DNA]</scope>
    <source>
        <strain evidence="3">ND90Pr / ATCC 201652</strain>
    </source>
</reference>
<dbReference type="EMBL" id="KB445639">
    <property type="protein sequence ID" value="EMD67456.1"/>
    <property type="molecule type" value="Genomic_DNA"/>
</dbReference>
<evidence type="ECO:0000313" key="2">
    <source>
        <dbReference type="EMBL" id="EMD67456.1"/>
    </source>
</evidence>
<evidence type="ECO:0000256" key="1">
    <source>
        <dbReference type="SAM" id="Phobius"/>
    </source>
</evidence>
<proteinExistence type="predicted"/>
<keyword evidence="1" id="KW-0812">Transmembrane</keyword>
<evidence type="ECO:0000313" key="3">
    <source>
        <dbReference type="Proteomes" id="UP000016934"/>
    </source>
</evidence>
<sequence>MMIGGGWHHLFYCHGRLQGSPRCTTAYLILDFFSLWSLLVYMCFGKPVLFFLLQSLLSSVVSTKKQT</sequence>
<keyword evidence="3" id="KW-1185">Reference proteome</keyword>
<dbReference type="HOGENOM" id="CLU_2812168_0_0_1"/>
<dbReference type="GeneID" id="19135954"/>
<reference evidence="2 3" key="1">
    <citation type="journal article" date="2012" name="PLoS Pathog.">
        <title>Diverse lifestyles and strategies of plant pathogenesis encoded in the genomes of eighteen Dothideomycetes fungi.</title>
        <authorList>
            <person name="Ohm R.A."/>
            <person name="Feau N."/>
            <person name="Henrissat B."/>
            <person name="Schoch C.L."/>
            <person name="Horwitz B.A."/>
            <person name="Barry K.W."/>
            <person name="Condon B.J."/>
            <person name="Copeland A.C."/>
            <person name="Dhillon B."/>
            <person name="Glaser F."/>
            <person name="Hesse C.N."/>
            <person name="Kosti I."/>
            <person name="LaButti K."/>
            <person name="Lindquist E.A."/>
            <person name="Lucas S."/>
            <person name="Salamov A.A."/>
            <person name="Bradshaw R.E."/>
            <person name="Ciuffetti L."/>
            <person name="Hamelin R.C."/>
            <person name="Kema G.H.J."/>
            <person name="Lawrence C."/>
            <person name="Scott J.A."/>
            <person name="Spatafora J.W."/>
            <person name="Turgeon B.G."/>
            <person name="de Wit P.J.G.M."/>
            <person name="Zhong S."/>
            <person name="Goodwin S.B."/>
            <person name="Grigoriev I.V."/>
        </authorList>
    </citation>
    <scope>NUCLEOTIDE SEQUENCE [LARGE SCALE GENOMIC DNA]</scope>
    <source>
        <strain evidence="3">ND90Pr / ATCC 201652</strain>
    </source>
</reference>
<dbReference type="RefSeq" id="XP_007697112.1">
    <property type="nucleotide sequence ID" value="XM_007698922.1"/>
</dbReference>